<proteinExistence type="predicted"/>
<sequence length="465" mass="50182">MSDVKDAPGAQAGTPTIRCFNGINSAQQKQVGGVSFTPDCNGAVNNTWFVEFINDAFSVYDKQTGNVVGNRVSDTAFWQAAGVADPSLIVDPRIVFIPDAGRNGQWLAVQINIGYRVLVATTNPNDPTADPRVGNWKGAAFDLPGNDFTMLGCDLNGVYIGVNYGGPPVPGDDRWPQIAFIPRAQALAWPPQLGDVKVTGPLPKNEYGDNLFPMIDRSRAGWPYCTAIGVDTATNRRLTFSLISPQFGTILSHGTIDVPPFVPVSRGYRVKQPFQNSNVMFDQTGIVAAPTGGTGFDIWAAHTVLNQQYNSLAVRWYHLYIDPVSRMPGLVASGDIFQQSYDHFNPSILSLGKGDYTIVCLSRSGDYSTPQDPNNPACGNLGAYAALVRENGSGGGTYTVVPLKAGQVGNYVTQGTAIRWGDYSTICPDPDPRFPRRVWAINQFVLQGGDTTSQWCNAIASIDLT</sequence>
<evidence type="ECO:0000313" key="2">
    <source>
        <dbReference type="Proteomes" id="UP000321058"/>
    </source>
</evidence>
<name>A0A512NM56_9HYPH</name>
<reference evidence="1 2" key="1">
    <citation type="submission" date="2019-07" db="EMBL/GenBank/DDBJ databases">
        <title>Whole genome shotgun sequence of Reyranella soli NBRC 108950.</title>
        <authorList>
            <person name="Hosoyama A."/>
            <person name="Uohara A."/>
            <person name="Ohji S."/>
            <person name="Ichikawa N."/>
        </authorList>
    </citation>
    <scope>NUCLEOTIDE SEQUENCE [LARGE SCALE GENOMIC DNA]</scope>
    <source>
        <strain evidence="1 2">NBRC 108950</strain>
    </source>
</reference>
<dbReference type="RefSeq" id="WP_147155409.1">
    <property type="nucleotide sequence ID" value="NZ_BKAJ01000148.1"/>
</dbReference>
<organism evidence="1 2">
    <name type="scientific">Reyranella soli</name>
    <dbReference type="NCBI Taxonomy" id="1230389"/>
    <lineage>
        <taxon>Bacteria</taxon>
        <taxon>Pseudomonadati</taxon>
        <taxon>Pseudomonadota</taxon>
        <taxon>Alphaproteobacteria</taxon>
        <taxon>Hyphomicrobiales</taxon>
        <taxon>Reyranellaceae</taxon>
        <taxon>Reyranella</taxon>
    </lineage>
</organism>
<protein>
    <submittedName>
        <fullName evidence="1">Uncharacterized protein</fullName>
    </submittedName>
</protein>
<accession>A0A512NM56</accession>
<dbReference type="OrthoDB" id="8166863at2"/>
<keyword evidence="2" id="KW-1185">Reference proteome</keyword>
<dbReference type="AlphaFoldDB" id="A0A512NM56"/>
<dbReference type="EMBL" id="BKAJ01000148">
    <property type="protein sequence ID" value="GEP60038.1"/>
    <property type="molecule type" value="Genomic_DNA"/>
</dbReference>
<evidence type="ECO:0000313" key="1">
    <source>
        <dbReference type="EMBL" id="GEP60038.1"/>
    </source>
</evidence>
<dbReference type="Proteomes" id="UP000321058">
    <property type="component" value="Unassembled WGS sequence"/>
</dbReference>
<comment type="caution">
    <text evidence="1">The sequence shown here is derived from an EMBL/GenBank/DDBJ whole genome shotgun (WGS) entry which is preliminary data.</text>
</comment>
<gene>
    <name evidence="1" type="ORF">RSO01_72040</name>
</gene>